<feature type="transmembrane region" description="Helical" evidence="14">
    <location>
        <begin position="152"/>
        <end position="172"/>
    </location>
</feature>
<feature type="transmembrane region" description="Helical" evidence="14">
    <location>
        <begin position="184"/>
        <end position="207"/>
    </location>
</feature>
<keyword evidence="10" id="KW-0067">ATP-binding</keyword>
<dbReference type="Gene3D" id="3.30.565.10">
    <property type="entry name" value="Histidine kinase-like ATPase, C-terminal domain"/>
    <property type="match status" value="1"/>
</dbReference>
<evidence type="ECO:0000256" key="12">
    <source>
        <dbReference type="ARBA" id="ARBA00023012"/>
    </source>
</evidence>
<dbReference type="InterPro" id="IPR050640">
    <property type="entry name" value="Bact_2-comp_sensor_kinase"/>
</dbReference>
<evidence type="ECO:0000259" key="15">
    <source>
        <dbReference type="PROSITE" id="PS50109"/>
    </source>
</evidence>
<dbReference type="Pfam" id="PF02518">
    <property type="entry name" value="HATPase_c"/>
    <property type="match status" value="1"/>
</dbReference>
<comment type="catalytic activity">
    <reaction evidence="1">
        <text>ATP + protein L-histidine = ADP + protein N-phospho-L-histidine.</text>
        <dbReference type="EC" id="2.7.13.3"/>
    </reaction>
</comment>
<dbReference type="GO" id="GO:0005886">
    <property type="term" value="C:plasma membrane"/>
    <property type="evidence" value="ECO:0007669"/>
    <property type="project" value="UniProtKB-SubCell"/>
</dbReference>
<dbReference type="Pfam" id="PF06580">
    <property type="entry name" value="His_kinase"/>
    <property type="match status" value="1"/>
</dbReference>
<sequence>MNLSILVAEQVGLVILLAFALVNIPAFRRMLVVSNWQSQLGLWLIFATFAVISNLIGVLIAPDNQIIKRTLLLSIPQGYSVANVRILTVTVAGIVGGPLVGGGVGLTAGMFRAFQESFSPEAMFYIPSTLLIGILSGFFYDQRRQRFSPLKALNGFFIGLLMESIQMTFVLLFSPTGWTLVKFIGLPMIVISALGTSVFLSIIRLFFQQELAAQAAQTRTVLNLALSTLPVFQHGFTTAAAQTVVHLIIKYTTFDAVSITDRHRILAFEGVGSDHHKVDQKIATDLSYRAMREEMVEIADTQAAIGCQHPDCPLQSAVVVPLIAGGETIGTLKLYYAQRWRLTPVEVQLGTGIGQILSTQIMLGKASYQTELLRDVEIKSLQSQVNPHFFFNAINTIVAVMRRDPDQARKLLLSLSTYFRDNLMGARETLIPLAQEYEHVQAYLALEQARFPGKYEVTFSTYPPAALIPPFSIQVLVENAIRHAFGQRKHGNKVTVTVRQLADELAISVADNGQGIDPAQLPKLGQEVVTSANGSGTALQNLNERLHGLYDPHTGLKIKTSPNGTTVMMRIPYQTREGRPKEG</sequence>
<evidence type="ECO:0000256" key="1">
    <source>
        <dbReference type="ARBA" id="ARBA00000085"/>
    </source>
</evidence>
<gene>
    <name evidence="16" type="ORF">FC43_GL000944</name>
</gene>
<feature type="transmembrane region" description="Helical" evidence="14">
    <location>
        <begin position="122"/>
        <end position="140"/>
    </location>
</feature>
<dbReference type="Gene3D" id="3.30.450.40">
    <property type="match status" value="1"/>
</dbReference>
<feature type="transmembrane region" description="Helical" evidence="14">
    <location>
        <begin position="7"/>
        <end position="28"/>
    </location>
</feature>
<accession>A0A0R1U473</accession>
<evidence type="ECO:0000256" key="9">
    <source>
        <dbReference type="ARBA" id="ARBA00022777"/>
    </source>
</evidence>
<keyword evidence="6" id="KW-0808">Transferase</keyword>
<dbReference type="PANTHER" id="PTHR34220">
    <property type="entry name" value="SENSOR HISTIDINE KINASE YPDA"/>
    <property type="match status" value="1"/>
</dbReference>
<proteinExistence type="predicted"/>
<evidence type="ECO:0000256" key="5">
    <source>
        <dbReference type="ARBA" id="ARBA00022553"/>
    </source>
</evidence>
<dbReference type="InterPro" id="IPR003594">
    <property type="entry name" value="HATPase_dom"/>
</dbReference>
<evidence type="ECO:0000256" key="4">
    <source>
        <dbReference type="ARBA" id="ARBA00022475"/>
    </source>
</evidence>
<comment type="subcellular location">
    <subcellularLocation>
        <location evidence="2">Cell membrane</location>
        <topology evidence="2">Multi-pass membrane protein</topology>
    </subcellularLocation>
</comment>
<evidence type="ECO:0000256" key="14">
    <source>
        <dbReference type="SAM" id="Phobius"/>
    </source>
</evidence>
<evidence type="ECO:0000256" key="3">
    <source>
        <dbReference type="ARBA" id="ARBA00012438"/>
    </source>
</evidence>
<dbReference type="AlphaFoldDB" id="A0A0R1U473"/>
<dbReference type="InterPro" id="IPR036890">
    <property type="entry name" value="HATPase_C_sf"/>
</dbReference>
<evidence type="ECO:0000256" key="8">
    <source>
        <dbReference type="ARBA" id="ARBA00022741"/>
    </source>
</evidence>
<dbReference type="PANTHER" id="PTHR34220:SF7">
    <property type="entry name" value="SENSOR HISTIDINE KINASE YPDA"/>
    <property type="match status" value="1"/>
</dbReference>
<dbReference type="SUPFAM" id="SSF55781">
    <property type="entry name" value="GAF domain-like"/>
    <property type="match status" value="1"/>
</dbReference>
<keyword evidence="7 14" id="KW-0812">Transmembrane</keyword>
<dbReference type="InterPro" id="IPR005467">
    <property type="entry name" value="His_kinase_dom"/>
</dbReference>
<evidence type="ECO:0000313" key="16">
    <source>
        <dbReference type="EMBL" id="KRL87838.1"/>
    </source>
</evidence>
<keyword evidence="11 14" id="KW-1133">Transmembrane helix</keyword>
<organism evidence="16 17">
    <name type="scientific">Limosilactobacillus ingluviei DSM 15946</name>
    <dbReference type="NCBI Taxonomy" id="1423760"/>
    <lineage>
        <taxon>Bacteria</taxon>
        <taxon>Bacillati</taxon>
        <taxon>Bacillota</taxon>
        <taxon>Bacilli</taxon>
        <taxon>Lactobacillales</taxon>
        <taxon>Lactobacillaceae</taxon>
        <taxon>Limosilactobacillus</taxon>
    </lineage>
</organism>
<dbReference type="GO" id="GO:0005524">
    <property type="term" value="F:ATP binding"/>
    <property type="evidence" value="ECO:0007669"/>
    <property type="project" value="UniProtKB-KW"/>
</dbReference>
<evidence type="ECO:0000256" key="10">
    <source>
        <dbReference type="ARBA" id="ARBA00022840"/>
    </source>
</evidence>
<evidence type="ECO:0000256" key="11">
    <source>
        <dbReference type="ARBA" id="ARBA00022989"/>
    </source>
</evidence>
<dbReference type="InterPro" id="IPR029016">
    <property type="entry name" value="GAF-like_dom_sf"/>
</dbReference>
<evidence type="ECO:0000256" key="6">
    <source>
        <dbReference type="ARBA" id="ARBA00022679"/>
    </source>
</evidence>
<evidence type="ECO:0000256" key="7">
    <source>
        <dbReference type="ARBA" id="ARBA00022692"/>
    </source>
</evidence>
<feature type="transmembrane region" description="Helical" evidence="14">
    <location>
        <begin position="82"/>
        <end position="102"/>
    </location>
</feature>
<dbReference type="PROSITE" id="PS50109">
    <property type="entry name" value="HIS_KIN"/>
    <property type="match status" value="1"/>
</dbReference>
<dbReference type="GO" id="GO:0071555">
    <property type="term" value="P:cell wall organization"/>
    <property type="evidence" value="ECO:0007669"/>
    <property type="project" value="InterPro"/>
</dbReference>
<keyword evidence="5" id="KW-0597">Phosphoprotein</keyword>
<dbReference type="InterPro" id="IPR003018">
    <property type="entry name" value="GAF"/>
</dbReference>
<protein>
    <recommendedName>
        <fullName evidence="3">histidine kinase</fullName>
        <ecNumber evidence="3">2.7.13.3</ecNumber>
    </recommendedName>
</protein>
<feature type="domain" description="Histidine kinase" evidence="15">
    <location>
        <begin position="476"/>
        <end position="575"/>
    </location>
</feature>
<keyword evidence="12" id="KW-0902">Two-component regulatory system</keyword>
<dbReference type="PATRIC" id="fig|1423760.3.peg.975"/>
<keyword evidence="13 14" id="KW-0472">Membrane</keyword>
<keyword evidence="9 16" id="KW-0418">Kinase</keyword>
<dbReference type="RefSeq" id="WP_056955601.1">
    <property type="nucleotide sequence ID" value="NZ_AZFK01000087.1"/>
</dbReference>
<feature type="transmembrane region" description="Helical" evidence="14">
    <location>
        <begin position="40"/>
        <end position="61"/>
    </location>
</feature>
<dbReference type="Proteomes" id="UP000050816">
    <property type="component" value="Unassembled WGS sequence"/>
</dbReference>
<dbReference type="InterPro" id="IPR011620">
    <property type="entry name" value="Sig_transdc_His_kinase_LytS_TM"/>
</dbReference>
<dbReference type="InterPro" id="IPR010559">
    <property type="entry name" value="Sig_transdc_His_kin_internal"/>
</dbReference>
<name>A0A0R1U473_9LACO</name>
<dbReference type="EC" id="2.7.13.3" evidence="3"/>
<dbReference type="GO" id="GO:0000155">
    <property type="term" value="F:phosphorelay sensor kinase activity"/>
    <property type="evidence" value="ECO:0007669"/>
    <property type="project" value="InterPro"/>
</dbReference>
<comment type="caution">
    <text evidence="16">The sequence shown here is derived from an EMBL/GenBank/DDBJ whole genome shotgun (WGS) entry which is preliminary data.</text>
</comment>
<dbReference type="Pfam" id="PF07694">
    <property type="entry name" value="5TM-5TMR_LYT"/>
    <property type="match status" value="1"/>
</dbReference>
<keyword evidence="8" id="KW-0547">Nucleotide-binding</keyword>
<evidence type="ECO:0000313" key="17">
    <source>
        <dbReference type="Proteomes" id="UP000050816"/>
    </source>
</evidence>
<keyword evidence="4" id="KW-1003">Cell membrane</keyword>
<dbReference type="SMART" id="SM00065">
    <property type="entry name" value="GAF"/>
    <property type="match status" value="1"/>
</dbReference>
<dbReference type="SUPFAM" id="SSF55874">
    <property type="entry name" value="ATPase domain of HSP90 chaperone/DNA topoisomerase II/histidine kinase"/>
    <property type="match status" value="1"/>
</dbReference>
<dbReference type="Pfam" id="PF01590">
    <property type="entry name" value="GAF"/>
    <property type="match status" value="1"/>
</dbReference>
<reference evidence="16 17" key="1">
    <citation type="journal article" date="2015" name="Genome Announc.">
        <title>Expanding the biotechnology potential of lactobacilli through comparative genomics of 213 strains and associated genera.</title>
        <authorList>
            <person name="Sun Z."/>
            <person name="Harris H.M."/>
            <person name="McCann A."/>
            <person name="Guo C."/>
            <person name="Argimon S."/>
            <person name="Zhang W."/>
            <person name="Yang X."/>
            <person name="Jeffery I.B."/>
            <person name="Cooney J.C."/>
            <person name="Kagawa T.F."/>
            <person name="Liu W."/>
            <person name="Song Y."/>
            <person name="Salvetti E."/>
            <person name="Wrobel A."/>
            <person name="Rasinkangas P."/>
            <person name="Parkhill J."/>
            <person name="Rea M.C."/>
            <person name="O'Sullivan O."/>
            <person name="Ritari J."/>
            <person name="Douillard F.P."/>
            <person name="Paul Ross R."/>
            <person name="Yang R."/>
            <person name="Briner A.E."/>
            <person name="Felis G.E."/>
            <person name="de Vos W.M."/>
            <person name="Barrangou R."/>
            <person name="Klaenhammer T.R."/>
            <person name="Caufield P.W."/>
            <person name="Cui Y."/>
            <person name="Zhang H."/>
            <person name="O'Toole P.W."/>
        </authorList>
    </citation>
    <scope>NUCLEOTIDE SEQUENCE [LARGE SCALE GENOMIC DNA]</scope>
    <source>
        <strain evidence="16 17">DSM 15946</strain>
    </source>
</reference>
<dbReference type="EMBL" id="AZFK01000087">
    <property type="protein sequence ID" value="KRL87838.1"/>
    <property type="molecule type" value="Genomic_DNA"/>
</dbReference>
<evidence type="ECO:0000256" key="13">
    <source>
        <dbReference type="ARBA" id="ARBA00023136"/>
    </source>
</evidence>
<evidence type="ECO:0000256" key="2">
    <source>
        <dbReference type="ARBA" id="ARBA00004651"/>
    </source>
</evidence>